<evidence type="ECO:0000256" key="3">
    <source>
        <dbReference type="ARBA" id="ARBA00012663"/>
    </source>
</evidence>
<dbReference type="PANTHER" id="PTHR30480:SF13">
    <property type="entry name" value="BETA-HEXOSAMINIDASE"/>
    <property type="match status" value="1"/>
</dbReference>
<comment type="similarity">
    <text evidence="2">Belongs to the glycosyl hydrolase 3 family.</text>
</comment>
<evidence type="ECO:0000256" key="2">
    <source>
        <dbReference type="ARBA" id="ARBA00005336"/>
    </source>
</evidence>
<feature type="non-terminal residue" evidence="7">
    <location>
        <position position="1"/>
    </location>
</feature>
<dbReference type="InterPro" id="IPR050226">
    <property type="entry name" value="NagZ_Beta-hexosaminidase"/>
</dbReference>
<evidence type="ECO:0000256" key="4">
    <source>
        <dbReference type="ARBA" id="ARBA00022801"/>
    </source>
</evidence>
<sequence>LEDILLEDIIPFERMIHYGLAGVMPAHVVYPAVDERPAGYSSIWLQQILRQQLNFQGMIFSDDLSMQAAGVAGDFASRAELALQAGCDMVLVCNHTDAASQVLQSLENYSNPVSQTRLIRMHGRGGIDRPALMASPEWKSVVEKVKRLGDSPNLELEV</sequence>
<dbReference type="PANTHER" id="PTHR30480">
    <property type="entry name" value="BETA-HEXOSAMINIDASE-RELATED"/>
    <property type="match status" value="1"/>
</dbReference>
<evidence type="ECO:0000259" key="6">
    <source>
        <dbReference type="Pfam" id="PF00933"/>
    </source>
</evidence>
<dbReference type="InterPro" id="IPR036962">
    <property type="entry name" value="Glyco_hydro_3_N_sf"/>
</dbReference>
<comment type="catalytic activity">
    <reaction evidence="1">
        <text>Hydrolysis of terminal non-reducing N-acetyl-D-hexosamine residues in N-acetyl-beta-D-hexosaminides.</text>
        <dbReference type="EC" id="3.2.1.52"/>
    </reaction>
</comment>
<dbReference type="Gene3D" id="3.20.20.300">
    <property type="entry name" value="Glycoside hydrolase, family 3, N-terminal domain"/>
    <property type="match status" value="1"/>
</dbReference>
<gene>
    <name evidence="7" type="ORF">MNBD_GAMMA11-852</name>
</gene>
<dbReference type="PROSITE" id="PS00775">
    <property type="entry name" value="GLYCOSYL_HYDROL_F3"/>
    <property type="match status" value="1"/>
</dbReference>
<feature type="domain" description="Glycoside hydrolase family 3 N-terminal" evidence="6">
    <location>
        <begin position="6"/>
        <end position="107"/>
    </location>
</feature>
<dbReference type="GO" id="GO:0004563">
    <property type="term" value="F:beta-N-acetylhexosaminidase activity"/>
    <property type="evidence" value="ECO:0007669"/>
    <property type="project" value="UniProtKB-EC"/>
</dbReference>
<dbReference type="InterPro" id="IPR019800">
    <property type="entry name" value="Glyco_hydro_3_AS"/>
</dbReference>
<reference evidence="7" key="1">
    <citation type="submission" date="2018-06" db="EMBL/GenBank/DDBJ databases">
        <authorList>
            <person name="Zhirakovskaya E."/>
        </authorList>
    </citation>
    <scope>NUCLEOTIDE SEQUENCE</scope>
</reference>
<accession>A0A3B0X974</accession>
<keyword evidence="5 7" id="KW-0326">Glycosidase</keyword>
<evidence type="ECO:0000313" key="7">
    <source>
        <dbReference type="EMBL" id="VAW58009.1"/>
    </source>
</evidence>
<protein>
    <recommendedName>
        <fullName evidence="3">beta-N-acetylhexosaminidase</fullName>
        <ecNumber evidence="3">3.2.1.52</ecNumber>
    </recommendedName>
</protein>
<dbReference type="GO" id="GO:0009254">
    <property type="term" value="P:peptidoglycan turnover"/>
    <property type="evidence" value="ECO:0007669"/>
    <property type="project" value="TreeGrafter"/>
</dbReference>
<dbReference type="GO" id="GO:0005975">
    <property type="term" value="P:carbohydrate metabolic process"/>
    <property type="evidence" value="ECO:0007669"/>
    <property type="project" value="InterPro"/>
</dbReference>
<organism evidence="7">
    <name type="scientific">hydrothermal vent metagenome</name>
    <dbReference type="NCBI Taxonomy" id="652676"/>
    <lineage>
        <taxon>unclassified sequences</taxon>
        <taxon>metagenomes</taxon>
        <taxon>ecological metagenomes</taxon>
    </lineage>
</organism>
<dbReference type="AlphaFoldDB" id="A0A3B0X974"/>
<keyword evidence="4 7" id="KW-0378">Hydrolase</keyword>
<name>A0A3B0X974_9ZZZZ</name>
<dbReference type="SUPFAM" id="SSF51445">
    <property type="entry name" value="(Trans)glycosidases"/>
    <property type="match status" value="1"/>
</dbReference>
<proteinExistence type="inferred from homology"/>
<dbReference type="EMBL" id="UOFG01000009">
    <property type="protein sequence ID" value="VAW58009.1"/>
    <property type="molecule type" value="Genomic_DNA"/>
</dbReference>
<dbReference type="Pfam" id="PF00933">
    <property type="entry name" value="Glyco_hydro_3"/>
    <property type="match status" value="1"/>
</dbReference>
<dbReference type="InterPro" id="IPR001764">
    <property type="entry name" value="Glyco_hydro_3_N"/>
</dbReference>
<dbReference type="EC" id="3.2.1.52" evidence="3"/>
<dbReference type="InterPro" id="IPR017853">
    <property type="entry name" value="GH"/>
</dbReference>
<evidence type="ECO:0000256" key="5">
    <source>
        <dbReference type="ARBA" id="ARBA00023295"/>
    </source>
</evidence>
<evidence type="ECO:0000256" key="1">
    <source>
        <dbReference type="ARBA" id="ARBA00001231"/>
    </source>
</evidence>